<comment type="caution">
    <text evidence="5">The sequence shown here is derived from an EMBL/GenBank/DDBJ whole genome shotgun (WGS) entry which is preliminary data.</text>
</comment>
<reference evidence="5" key="2">
    <citation type="submission" date="2021-04" db="EMBL/GenBank/DDBJ databases">
        <authorList>
            <person name="Gilroy R."/>
        </authorList>
    </citation>
    <scope>NUCLEOTIDE SEQUENCE</scope>
    <source>
        <strain evidence="5">ChiGjej1B1-13045</strain>
    </source>
</reference>
<dbReference type="PROSITE" id="PS51014">
    <property type="entry name" value="COBK_CBIJ"/>
    <property type="match status" value="1"/>
</dbReference>
<proteinExistence type="predicted"/>
<reference evidence="5" key="1">
    <citation type="journal article" date="2021" name="PeerJ">
        <title>Extensive microbial diversity within the chicken gut microbiome revealed by metagenomics and culture.</title>
        <authorList>
            <person name="Gilroy R."/>
            <person name="Ravi A."/>
            <person name="Getino M."/>
            <person name="Pursley I."/>
            <person name="Horton D.L."/>
            <person name="Alikhan N.F."/>
            <person name="Baker D."/>
            <person name="Gharbi K."/>
            <person name="Hall N."/>
            <person name="Watson M."/>
            <person name="Adriaenssens E.M."/>
            <person name="Foster-Nyarko E."/>
            <person name="Jarju S."/>
            <person name="Secka A."/>
            <person name="Antonio M."/>
            <person name="Oren A."/>
            <person name="Chaudhuri R.R."/>
            <person name="La Ragione R."/>
            <person name="Hildebrand F."/>
            <person name="Pallen M.J."/>
        </authorList>
    </citation>
    <scope>NUCLEOTIDE SEQUENCE</scope>
    <source>
        <strain evidence="5">ChiGjej1B1-13045</strain>
    </source>
</reference>
<dbReference type="NCBIfam" id="TIGR00715">
    <property type="entry name" value="precor6x_red"/>
    <property type="match status" value="1"/>
</dbReference>
<dbReference type="EMBL" id="DXCD01000053">
    <property type="protein sequence ID" value="HIZ12679.1"/>
    <property type="molecule type" value="Genomic_DNA"/>
</dbReference>
<protein>
    <submittedName>
        <fullName evidence="5">Precorrin-6A reductase</fullName>
        <ecNumber evidence="5">1.3.1.54</ecNumber>
    </submittedName>
</protein>
<dbReference type="Pfam" id="PF02571">
    <property type="entry name" value="CbiJ"/>
    <property type="match status" value="1"/>
</dbReference>
<name>A0A9D2D9E2_9FIRM</name>
<dbReference type="EC" id="1.3.1.54" evidence="5"/>
<evidence type="ECO:0000256" key="2">
    <source>
        <dbReference type="ARBA" id="ARBA00022573"/>
    </source>
</evidence>
<feature type="compositionally biased region" description="Basic residues" evidence="4">
    <location>
        <begin position="263"/>
        <end position="272"/>
    </location>
</feature>
<keyword evidence="2" id="KW-0169">Cobalamin biosynthesis</keyword>
<evidence type="ECO:0000256" key="3">
    <source>
        <dbReference type="ARBA" id="ARBA00023002"/>
    </source>
</evidence>
<dbReference type="GO" id="GO:0009236">
    <property type="term" value="P:cobalamin biosynthetic process"/>
    <property type="evidence" value="ECO:0007669"/>
    <property type="project" value="UniProtKB-KW"/>
</dbReference>
<dbReference type="GO" id="GO:0016994">
    <property type="term" value="F:precorrin-6A reductase activity"/>
    <property type="evidence" value="ECO:0007669"/>
    <property type="project" value="UniProtKB-EC"/>
</dbReference>
<keyword evidence="3 5" id="KW-0560">Oxidoreductase</keyword>
<evidence type="ECO:0000256" key="4">
    <source>
        <dbReference type="SAM" id="MobiDB-lite"/>
    </source>
</evidence>
<accession>A0A9D2D9E2</accession>
<dbReference type="Proteomes" id="UP000824017">
    <property type="component" value="Unassembled WGS sequence"/>
</dbReference>
<dbReference type="PANTHER" id="PTHR36925">
    <property type="entry name" value="COBALT-PRECORRIN-6A REDUCTASE"/>
    <property type="match status" value="1"/>
</dbReference>
<gene>
    <name evidence="5" type="primary">cobK</name>
    <name evidence="5" type="ORF">H9817_01955</name>
</gene>
<evidence type="ECO:0000313" key="5">
    <source>
        <dbReference type="EMBL" id="HIZ12679.1"/>
    </source>
</evidence>
<dbReference type="PANTHER" id="PTHR36925:SF1">
    <property type="entry name" value="COBALT-PRECORRIN-6A REDUCTASE"/>
    <property type="match status" value="1"/>
</dbReference>
<organism evidence="5 6">
    <name type="scientific">Candidatus Mediterraneibacter stercorigallinarum</name>
    <dbReference type="NCBI Taxonomy" id="2838686"/>
    <lineage>
        <taxon>Bacteria</taxon>
        <taxon>Bacillati</taxon>
        <taxon>Bacillota</taxon>
        <taxon>Clostridia</taxon>
        <taxon>Lachnospirales</taxon>
        <taxon>Lachnospiraceae</taxon>
        <taxon>Mediterraneibacter</taxon>
    </lineage>
</organism>
<evidence type="ECO:0000256" key="1">
    <source>
        <dbReference type="ARBA" id="ARBA00004953"/>
    </source>
</evidence>
<dbReference type="AlphaFoldDB" id="A0A9D2D9E2"/>
<sequence length="272" mass="30014">MKEDSRIQEKAAPDILIFAGTTEGRELAEYAAEIGAGCYVSTATEYGQELIGDHPGIHPMAGRMDAEQIGQFIKEKKIRLVVDATHPFARAATDNIRTACIQAGVRYVRCLRERGRDLWEKPEGRKPMAVVDSVRQAVEYLKDTAGNILIATGSKELHLYTAIDGYRERCFARVLSTAEAVEESVKLGFQGRHLIAMQGPFSREMNLALLRQTGAEYFVTKESGKAGGFEEKLMAAEEAGAVLVVVGRPEENGESVESTKEIIRRKHTGQKK</sequence>
<comment type="pathway">
    <text evidence="1">Cofactor biosynthesis; adenosylcobalamin biosynthesis.</text>
</comment>
<dbReference type="InterPro" id="IPR003723">
    <property type="entry name" value="Precorrin-6x_reduct"/>
</dbReference>
<evidence type="ECO:0000313" key="6">
    <source>
        <dbReference type="Proteomes" id="UP000824017"/>
    </source>
</evidence>
<feature type="region of interest" description="Disordered" evidence="4">
    <location>
        <begin position="250"/>
        <end position="272"/>
    </location>
</feature>